<comment type="similarity">
    <text evidence="1">Belongs to the iron-containing alcohol dehydrogenase family.</text>
</comment>
<evidence type="ECO:0000256" key="2">
    <source>
        <dbReference type="ARBA" id="ARBA00023002"/>
    </source>
</evidence>
<organism evidence="6">
    <name type="scientific">marine sediment metagenome</name>
    <dbReference type="NCBI Taxonomy" id="412755"/>
    <lineage>
        <taxon>unclassified sequences</taxon>
        <taxon>metagenomes</taxon>
        <taxon>ecological metagenomes</taxon>
    </lineage>
</organism>
<dbReference type="InterPro" id="IPR039697">
    <property type="entry name" value="Alcohol_dehydrogenase_Fe"/>
</dbReference>
<feature type="non-terminal residue" evidence="6">
    <location>
        <position position="239"/>
    </location>
</feature>
<dbReference type="AlphaFoldDB" id="X1KI02"/>
<dbReference type="PANTHER" id="PTHR11496">
    <property type="entry name" value="ALCOHOL DEHYDROGENASE"/>
    <property type="match status" value="1"/>
</dbReference>
<proteinExistence type="inferred from homology"/>
<dbReference type="PROSITE" id="PS00913">
    <property type="entry name" value="ADH_IRON_1"/>
    <property type="match status" value="1"/>
</dbReference>
<feature type="non-terminal residue" evidence="6">
    <location>
        <position position="1"/>
    </location>
</feature>
<dbReference type="InterPro" id="IPR001670">
    <property type="entry name" value="ADH_Fe/GldA"/>
</dbReference>
<sequence length="239" mass="25924">PLPPIICIPTTSGTGSETNHTAIITDKQRRVKFPLISDLIKPKLAVIDPILCKTMPPVVTADTGLDALAHCFESYVTKNTAYHPYYEALALYGVKLIGRSLRTAYSNGEDIDARTDMCMAAALGGIAIDKGLGLGHAIGHVLGAHYHIPHGRGCAMGLLCFVRVNKKVCQEQFLDLARALDGSDDLETALVKLYGYLDVATRLRDYGIPREGLERIAFETTKDVANLVGNPVTPNEHQI</sequence>
<evidence type="ECO:0000259" key="5">
    <source>
        <dbReference type="Pfam" id="PF25137"/>
    </source>
</evidence>
<accession>X1KI02</accession>
<dbReference type="EMBL" id="BARU01039491">
    <property type="protein sequence ID" value="GAH81693.1"/>
    <property type="molecule type" value="Genomic_DNA"/>
</dbReference>
<reference evidence="6" key="1">
    <citation type="journal article" date="2014" name="Front. Microbiol.">
        <title>High frequency of phylogenetically diverse reductive dehalogenase-homologous genes in deep subseafloor sedimentary metagenomes.</title>
        <authorList>
            <person name="Kawai M."/>
            <person name="Futagami T."/>
            <person name="Toyoda A."/>
            <person name="Takaki Y."/>
            <person name="Nishi S."/>
            <person name="Hori S."/>
            <person name="Arai W."/>
            <person name="Tsubouchi T."/>
            <person name="Morono Y."/>
            <person name="Uchiyama I."/>
            <person name="Ito T."/>
            <person name="Fujiyama A."/>
            <person name="Inagaki F."/>
            <person name="Takami H."/>
        </authorList>
    </citation>
    <scope>NUCLEOTIDE SEQUENCE</scope>
    <source>
        <strain evidence="6">Expedition CK06-06</strain>
    </source>
</reference>
<evidence type="ECO:0000256" key="1">
    <source>
        <dbReference type="ARBA" id="ARBA00007358"/>
    </source>
</evidence>
<keyword evidence="2" id="KW-0560">Oxidoreductase</keyword>
<dbReference type="Pfam" id="PF25137">
    <property type="entry name" value="ADH_Fe_C"/>
    <property type="match status" value="1"/>
</dbReference>
<name>X1KI02_9ZZZZ</name>
<dbReference type="Gene3D" id="1.20.1090.10">
    <property type="entry name" value="Dehydroquinate synthase-like - alpha domain"/>
    <property type="match status" value="1"/>
</dbReference>
<dbReference type="CDD" id="cd08551">
    <property type="entry name" value="Fe-ADH"/>
    <property type="match status" value="1"/>
</dbReference>
<feature type="domain" description="Alcohol dehydrogenase iron-type/glycerol dehydrogenase GldA" evidence="4">
    <location>
        <begin position="3"/>
        <end position="49"/>
    </location>
</feature>
<dbReference type="InterPro" id="IPR056798">
    <property type="entry name" value="ADH_Fe_C"/>
</dbReference>
<feature type="domain" description="Fe-containing alcohol dehydrogenase-like C-terminal" evidence="5">
    <location>
        <begin position="60"/>
        <end position="239"/>
    </location>
</feature>
<dbReference type="PANTHER" id="PTHR11496:SF102">
    <property type="entry name" value="ALCOHOL DEHYDROGENASE 4"/>
    <property type="match status" value="1"/>
</dbReference>
<gene>
    <name evidence="6" type="ORF">S03H2_61203</name>
</gene>
<dbReference type="InterPro" id="IPR018211">
    <property type="entry name" value="ADH_Fe_CS"/>
</dbReference>
<evidence type="ECO:0000259" key="4">
    <source>
        <dbReference type="Pfam" id="PF00465"/>
    </source>
</evidence>
<dbReference type="Pfam" id="PF00465">
    <property type="entry name" value="Fe-ADH"/>
    <property type="match status" value="1"/>
</dbReference>
<dbReference type="GO" id="GO:0004022">
    <property type="term" value="F:alcohol dehydrogenase (NAD+) activity"/>
    <property type="evidence" value="ECO:0007669"/>
    <property type="project" value="TreeGrafter"/>
</dbReference>
<comment type="caution">
    <text evidence="6">The sequence shown here is derived from an EMBL/GenBank/DDBJ whole genome shotgun (WGS) entry which is preliminary data.</text>
</comment>
<dbReference type="GO" id="GO:0046872">
    <property type="term" value="F:metal ion binding"/>
    <property type="evidence" value="ECO:0007669"/>
    <property type="project" value="InterPro"/>
</dbReference>
<protein>
    <submittedName>
        <fullName evidence="6">Uncharacterized protein</fullName>
    </submittedName>
</protein>
<keyword evidence="3" id="KW-0520">NAD</keyword>
<evidence type="ECO:0000256" key="3">
    <source>
        <dbReference type="ARBA" id="ARBA00023027"/>
    </source>
</evidence>
<dbReference type="SUPFAM" id="SSF56796">
    <property type="entry name" value="Dehydroquinate synthase-like"/>
    <property type="match status" value="1"/>
</dbReference>
<dbReference type="Gene3D" id="3.40.50.1970">
    <property type="match status" value="1"/>
</dbReference>
<evidence type="ECO:0000313" key="6">
    <source>
        <dbReference type="EMBL" id="GAH81693.1"/>
    </source>
</evidence>